<evidence type="ECO:0000313" key="2">
    <source>
        <dbReference type="Proteomes" id="UP000325315"/>
    </source>
</evidence>
<dbReference type="AlphaFoldDB" id="A0A5B6UEZ6"/>
<dbReference type="GO" id="GO:0016740">
    <property type="term" value="F:transferase activity"/>
    <property type="evidence" value="ECO:0007669"/>
    <property type="project" value="UniProtKB-KW"/>
</dbReference>
<sequence length="70" mass="8106">MKFLGHYYEFMHIAYMIGNCSKNSVIRVTNKITRQLHLACHIYLVLVYNDKGDKGLYSTFTVLNANSNMT</sequence>
<dbReference type="Proteomes" id="UP000325315">
    <property type="component" value="Unassembled WGS sequence"/>
</dbReference>
<protein>
    <submittedName>
        <fullName evidence="1">Dolichyl-diphosphooligosaccharide--protein glycosyltransferase subunit DAD1 isoform X1</fullName>
    </submittedName>
</protein>
<reference evidence="2" key="1">
    <citation type="journal article" date="2019" name="Plant Biotechnol. J.">
        <title>Genome sequencing of the Australian wild diploid species Gossypium australe highlights disease resistance and delayed gland morphogenesis.</title>
        <authorList>
            <person name="Cai Y."/>
            <person name="Cai X."/>
            <person name="Wang Q."/>
            <person name="Wang P."/>
            <person name="Zhang Y."/>
            <person name="Cai C."/>
            <person name="Xu Y."/>
            <person name="Wang K."/>
            <person name="Zhou Z."/>
            <person name="Wang C."/>
            <person name="Geng S."/>
            <person name="Li B."/>
            <person name="Dong Q."/>
            <person name="Hou Y."/>
            <person name="Wang H."/>
            <person name="Ai P."/>
            <person name="Liu Z."/>
            <person name="Yi F."/>
            <person name="Sun M."/>
            <person name="An G."/>
            <person name="Cheng J."/>
            <person name="Zhang Y."/>
            <person name="Shi Q."/>
            <person name="Xie Y."/>
            <person name="Shi X."/>
            <person name="Chang Y."/>
            <person name="Huang F."/>
            <person name="Chen Y."/>
            <person name="Hong S."/>
            <person name="Mi L."/>
            <person name="Sun Q."/>
            <person name="Zhang L."/>
            <person name="Zhou B."/>
            <person name="Peng R."/>
            <person name="Zhang X."/>
            <person name="Liu F."/>
        </authorList>
    </citation>
    <scope>NUCLEOTIDE SEQUENCE [LARGE SCALE GENOMIC DNA]</scope>
    <source>
        <strain evidence="2">cv. PA1801</strain>
    </source>
</reference>
<gene>
    <name evidence="1" type="ORF">EPI10_003162</name>
</gene>
<keyword evidence="2" id="KW-1185">Reference proteome</keyword>
<evidence type="ECO:0000313" key="1">
    <source>
        <dbReference type="EMBL" id="KAA3456349.1"/>
    </source>
</evidence>
<comment type="caution">
    <text evidence="1">The sequence shown here is derived from an EMBL/GenBank/DDBJ whole genome shotgun (WGS) entry which is preliminary data.</text>
</comment>
<accession>A0A5B6UEZ6</accession>
<keyword evidence="1" id="KW-0808">Transferase</keyword>
<name>A0A5B6UEZ6_9ROSI</name>
<dbReference type="OrthoDB" id="445566at2759"/>
<proteinExistence type="predicted"/>
<organism evidence="1 2">
    <name type="scientific">Gossypium australe</name>
    <dbReference type="NCBI Taxonomy" id="47621"/>
    <lineage>
        <taxon>Eukaryota</taxon>
        <taxon>Viridiplantae</taxon>
        <taxon>Streptophyta</taxon>
        <taxon>Embryophyta</taxon>
        <taxon>Tracheophyta</taxon>
        <taxon>Spermatophyta</taxon>
        <taxon>Magnoliopsida</taxon>
        <taxon>eudicotyledons</taxon>
        <taxon>Gunneridae</taxon>
        <taxon>Pentapetalae</taxon>
        <taxon>rosids</taxon>
        <taxon>malvids</taxon>
        <taxon>Malvales</taxon>
        <taxon>Malvaceae</taxon>
        <taxon>Malvoideae</taxon>
        <taxon>Gossypium</taxon>
    </lineage>
</organism>
<dbReference type="EMBL" id="SMMG02000011">
    <property type="protein sequence ID" value="KAA3456349.1"/>
    <property type="molecule type" value="Genomic_DNA"/>
</dbReference>